<dbReference type="CDD" id="cd00599">
    <property type="entry name" value="GH25_muramidase"/>
    <property type="match status" value="1"/>
</dbReference>
<dbReference type="Gene3D" id="3.20.20.80">
    <property type="entry name" value="Glycosidases"/>
    <property type="match status" value="1"/>
</dbReference>
<reference evidence="5 6" key="1">
    <citation type="journal article" date="2024" name="Int. J. Syst. Evol. Microbiol.">
        <title>Clostridium omnivorum sp. nov., isolated from anoxic soil under the treatment of reductive soil disinfestation.</title>
        <authorList>
            <person name="Ueki A."/>
            <person name="Tonouchi A."/>
            <person name="Kaku N."/>
            <person name="Honma S."/>
            <person name="Ueki K."/>
        </authorList>
    </citation>
    <scope>NUCLEOTIDE SEQUENCE [LARGE SCALE GENOMIC DNA]</scope>
    <source>
        <strain evidence="5 6">E14</strain>
    </source>
</reference>
<dbReference type="SUPFAM" id="SSF51445">
    <property type="entry name" value="(Trans)glycosidases"/>
    <property type="match status" value="1"/>
</dbReference>
<sequence length="440" mass="47298">MQAINMSNAKGIDVSNYDTNVDWAKVKAAGYSFAFIKSTEGVTFVDQEFNRSYSNARANGIIAGPYHYARPYNDAIKEADFFVDTVRSFNGFQNGDLPPVLDIESNAGLGRAEIVSWCRTFINRVKDRTGLQPMLYTYLYFAKDYLDESLGDVLLWFARYGVNVPEDVAGWSKWTFLQYSDTGTVDGVNATAVDLNLFYGDETELIAFVNGKQGLVPSPNPTPMLRLGDTGKAVEGLQKQLAELGYYTDNIDGIFGPNTDKAVRLFQSINGLAVDGIVGPNTWDKLMNSPIKNPGTINNTGVLKLGDSGDAVTKLQSNLASLGFSPGTIDGIFGPNTEAAVRGFQGAYGITIDGIAGPQTLKAIDIALNLSKPTLSVGDSGAAVAELQQYLLNLGYSVGPVDGIFGRNTKRAVLAFQGTVGLTPDGIVGPKTWVAILVRS</sequence>
<dbReference type="Pfam" id="PF01183">
    <property type="entry name" value="Glyco_hydro_25"/>
    <property type="match status" value="1"/>
</dbReference>
<dbReference type="InterPro" id="IPR036365">
    <property type="entry name" value="PGBD-like_sf"/>
</dbReference>
<dbReference type="SMART" id="SM00641">
    <property type="entry name" value="Glyco_25"/>
    <property type="match status" value="1"/>
</dbReference>
<dbReference type="InterPro" id="IPR002477">
    <property type="entry name" value="Peptidoglycan-bd-like"/>
</dbReference>
<evidence type="ECO:0000313" key="5">
    <source>
        <dbReference type="EMBL" id="GLC30728.1"/>
    </source>
</evidence>
<dbReference type="PROSITE" id="PS51904">
    <property type="entry name" value="GLYCOSYL_HYDROL_F25_2"/>
    <property type="match status" value="1"/>
</dbReference>
<dbReference type="InterPro" id="IPR018077">
    <property type="entry name" value="Glyco_hydro_fam25_subgr"/>
</dbReference>
<dbReference type="RefSeq" id="WP_264850007.1">
    <property type="nucleotide sequence ID" value="NZ_BRXR01000001.1"/>
</dbReference>
<accession>A0ABQ5N674</accession>
<name>A0ABQ5N674_9CLOT</name>
<dbReference type="InterPro" id="IPR017853">
    <property type="entry name" value="GH"/>
</dbReference>
<evidence type="ECO:0000259" key="4">
    <source>
        <dbReference type="Pfam" id="PF01471"/>
    </source>
</evidence>
<organism evidence="5 6">
    <name type="scientific">Clostridium omnivorum</name>
    <dbReference type="NCBI Taxonomy" id="1604902"/>
    <lineage>
        <taxon>Bacteria</taxon>
        <taxon>Bacillati</taxon>
        <taxon>Bacillota</taxon>
        <taxon>Clostridia</taxon>
        <taxon>Eubacteriales</taxon>
        <taxon>Clostridiaceae</taxon>
        <taxon>Clostridium</taxon>
    </lineage>
</organism>
<dbReference type="InterPro" id="IPR036366">
    <property type="entry name" value="PGBDSf"/>
</dbReference>
<evidence type="ECO:0000256" key="3">
    <source>
        <dbReference type="ARBA" id="ARBA00023295"/>
    </source>
</evidence>
<feature type="domain" description="Peptidoglycan binding-like" evidence="4">
    <location>
        <begin position="230"/>
        <end position="286"/>
    </location>
</feature>
<keyword evidence="2" id="KW-0378">Hydrolase</keyword>
<dbReference type="Gene3D" id="1.10.101.10">
    <property type="entry name" value="PGBD-like superfamily/PGBD"/>
    <property type="match status" value="3"/>
</dbReference>
<evidence type="ECO:0000256" key="2">
    <source>
        <dbReference type="ARBA" id="ARBA00022801"/>
    </source>
</evidence>
<proteinExistence type="inferred from homology"/>
<dbReference type="SUPFAM" id="SSF47090">
    <property type="entry name" value="PGBD-like"/>
    <property type="match status" value="3"/>
</dbReference>
<protein>
    <recommendedName>
        <fullName evidence="4">Peptidoglycan binding-like domain-containing protein</fullName>
    </recommendedName>
</protein>
<gene>
    <name evidence="5" type="ORF">bsdE14_21380</name>
</gene>
<dbReference type="EMBL" id="BRXR01000001">
    <property type="protein sequence ID" value="GLC30728.1"/>
    <property type="molecule type" value="Genomic_DNA"/>
</dbReference>
<evidence type="ECO:0000256" key="1">
    <source>
        <dbReference type="ARBA" id="ARBA00010646"/>
    </source>
</evidence>
<keyword evidence="3" id="KW-0326">Glycosidase</keyword>
<dbReference type="PANTHER" id="PTHR34135">
    <property type="entry name" value="LYSOZYME"/>
    <property type="match status" value="1"/>
</dbReference>
<keyword evidence="6" id="KW-1185">Reference proteome</keyword>
<dbReference type="Pfam" id="PF01471">
    <property type="entry name" value="PG_binding_1"/>
    <property type="match status" value="3"/>
</dbReference>
<comment type="similarity">
    <text evidence="1">Belongs to the glycosyl hydrolase 25 family.</text>
</comment>
<dbReference type="PANTHER" id="PTHR34135:SF2">
    <property type="entry name" value="LYSOZYME"/>
    <property type="match status" value="1"/>
</dbReference>
<feature type="domain" description="Peptidoglycan binding-like" evidence="4">
    <location>
        <begin position="380"/>
        <end position="435"/>
    </location>
</feature>
<comment type="caution">
    <text evidence="5">The sequence shown here is derived from an EMBL/GenBank/DDBJ whole genome shotgun (WGS) entry which is preliminary data.</text>
</comment>
<evidence type="ECO:0000313" key="6">
    <source>
        <dbReference type="Proteomes" id="UP001208567"/>
    </source>
</evidence>
<dbReference type="InterPro" id="IPR002053">
    <property type="entry name" value="Glyco_hydro_25"/>
</dbReference>
<feature type="domain" description="Peptidoglycan binding-like" evidence="4">
    <location>
        <begin position="308"/>
        <end position="364"/>
    </location>
</feature>
<dbReference type="Proteomes" id="UP001208567">
    <property type="component" value="Unassembled WGS sequence"/>
</dbReference>